<dbReference type="PANTHER" id="PTHR42974:SF1">
    <property type="entry name" value="TYPE-3 GLUTAMINE SYNTHETASE"/>
    <property type="match status" value="1"/>
</dbReference>
<gene>
    <name evidence="5" type="ORF">ACFOPQ_19290</name>
</gene>
<dbReference type="InterPro" id="IPR022147">
    <property type="entry name" value="GSIII_N"/>
</dbReference>
<dbReference type="Gene3D" id="3.30.590.10">
    <property type="entry name" value="Glutamine synthetase/guanido kinase, catalytic domain"/>
    <property type="match status" value="1"/>
</dbReference>
<dbReference type="RefSeq" id="WP_380080848.1">
    <property type="nucleotide sequence ID" value="NZ_JBHRZF010000218.1"/>
</dbReference>
<protein>
    <submittedName>
        <fullName evidence="5">Glutamine synthetase III</fullName>
    </submittedName>
</protein>
<dbReference type="PROSITE" id="PS51986">
    <property type="entry name" value="GS_BETA_GRASP"/>
    <property type="match status" value="1"/>
</dbReference>
<dbReference type="EMBL" id="JBHRZF010000218">
    <property type="protein sequence ID" value="MFC3862911.1"/>
    <property type="molecule type" value="Genomic_DNA"/>
</dbReference>
<evidence type="ECO:0000256" key="2">
    <source>
        <dbReference type="RuleBase" id="RU000384"/>
    </source>
</evidence>
<dbReference type="InterPro" id="IPR008146">
    <property type="entry name" value="Gln_synth_cat_dom"/>
</dbReference>
<comment type="similarity">
    <text evidence="1 2">Belongs to the glutamine synthetase family.</text>
</comment>
<dbReference type="InterPro" id="IPR052725">
    <property type="entry name" value="GS_Type-3"/>
</dbReference>
<evidence type="ECO:0000256" key="1">
    <source>
        <dbReference type="PROSITE-ProRule" id="PRU01330"/>
    </source>
</evidence>
<accession>A0ABV8AC64</accession>
<keyword evidence="6" id="KW-1185">Reference proteome</keyword>
<feature type="domain" description="GS catalytic" evidence="4">
    <location>
        <begin position="187"/>
        <end position="623"/>
    </location>
</feature>
<dbReference type="Gene3D" id="1.20.120.1560">
    <property type="match status" value="1"/>
</dbReference>
<dbReference type="Pfam" id="PF00120">
    <property type="entry name" value="Gln-synt_C"/>
    <property type="match status" value="1"/>
</dbReference>
<comment type="caution">
    <text evidence="5">The sequence shown here is derived from an EMBL/GenBank/DDBJ whole genome shotgun (WGS) entry which is preliminary data.</text>
</comment>
<dbReference type="InterPro" id="IPR027303">
    <property type="entry name" value="Gln_synth_gly_rich_site"/>
</dbReference>
<dbReference type="SMART" id="SM01230">
    <property type="entry name" value="Gln-synt_C"/>
    <property type="match status" value="1"/>
</dbReference>
<evidence type="ECO:0000313" key="5">
    <source>
        <dbReference type="EMBL" id="MFC3862911.1"/>
    </source>
</evidence>
<sequence length="723" mass="79624">MTQQNFDVNSVARKWRVDAKQVASPSELVNDLFASDVLTLEQLSTRLSKPAFKSLRATVQRGEQLDASIADTVALAMKTWAMEKGATHYTHWFQPLTGSTAEKHDSFLNPTGDHVGSAIMSFSGKELIQAEPDASSFPSGGLRATFEARGYTAWDPSSPAFIIRHANGATLCIPSVFASWTGEALDLKIPLLRSIEALNNAVTPAMKLFGASEGTRVTSTLGAEQEYFLITEEYYYRRPDLVMTGRTLFGAKPPRGQELEDHYFGAIPDRVLSFMTDAETQLYALGIPVKTRHNEVAPGQFEIAPIFENSNIAADHQQLIMQVLRTTARKYGLVCLMHEKPFAGVNGSGKHCNWSMGTDAGENLLDPGDTPSENMQFLFFCSAVIKAVDDHQDLLRACVASASNDHRLGANEAPPAIISIFLGAELTDIFERIVSGEGGSSKSAGLMGLGSRVLPEIPVHAGDRNRTSPFAFTGNKFEFRAVGSAQSISFPITVMNTIIADGVQQLTAELEKRLGQKGATLESAVTAVVKDTYKKYQRIIFNGDGYSSEWHHEAEHARKLLNLRTTLDAVEVLNSQKNIDLFGKMGILNERELAARQEIMYDIYFKTVNIEGETTEYMAQTQILPAALSYLAELGEIEVKSRAVEGVTGELVGLSDELYTNLQALRQQNEALGGEEVHEKAHHMRDHVLPAMQEVRSAADRLEKIVSAKHWTLPTYRQMLFVK</sequence>
<dbReference type="InterPro" id="IPR040577">
    <property type="entry name" value="Gln-synt_C"/>
</dbReference>
<dbReference type="Pfam" id="PF18318">
    <property type="entry name" value="Gln-synt_C-ter"/>
    <property type="match status" value="1"/>
</dbReference>
<evidence type="ECO:0000259" key="4">
    <source>
        <dbReference type="PROSITE" id="PS51987"/>
    </source>
</evidence>
<dbReference type="PANTHER" id="PTHR42974">
    <property type="entry name" value="GLUTAMINE SYNTHETASE"/>
    <property type="match status" value="1"/>
</dbReference>
<evidence type="ECO:0000259" key="3">
    <source>
        <dbReference type="PROSITE" id="PS51986"/>
    </source>
</evidence>
<dbReference type="SUPFAM" id="SSF55931">
    <property type="entry name" value="Glutamine synthetase/guanido kinase"/>
    <property type="match status" value="1"/>
</dbReference>
<evidence type="ECO:0000313" key="6">
    <source>
        <dbReference type="Proteomes" id="UP001595748"/>
    </source>
</evidence>
<name>A0ABV8AC64_9DEIO</name>
<proteinExistence type="inferred from homology"/>
<reference evidence="6" key="1">
    <citation type="journal article" date="2019" name="Int. J. Syst. Evol. Microbiol.">
        <title>The Global Catalogue of Microorganisms (GCM) 10K type strain sequencing project: providing services to taxonomists for standard genome sequencing and annotation.</title>
        <authorList>
            <consortium name="The Broad Institute Genomics Platform"/>
            <consortium name="The Broad Institute Genome Sequencing Center for Infectious Disease"/>
            <person name="Wu L."/>
            <person name="Ma J."/>
        </authorList>
    </citation>
    <scope>NUCLEOTIDE SEQUENCE [LARGE SCALE GENOMIC DNA]</scope>
    <source>
        <strain evidence="6">CCTCC AB 2013263</strain>
    </source>
</reference>
<dbReference type="InterPro" id="IPR014746">
    <property type="entry name" value="Gln_synth/guanido_kin_cat_dom"/>
</dbReference>
<dbReference type="PROSITE" id="PS51987">
    <property type="entry name" value="GS_CATALYTIC"/>
    <property type="match status" value="1"/>
</dbReference>
<dbReference type="Pfam" id="PF12437">
    <property type="entry name" value="GSIII_N"/>
    <property type="match status" value="1"/>
</dbReference>
<organism evidence="5 6">
    <name type="scientific">Deinococcus antarcticus</name>
    <dbReference type="NCBI Taxonomy" id="1298767"/>
    <lineage>
        <taxon>Bacteria</taxon>
        <taxon>Thermotogati</taxon>
        <taxon>Deinococcota</taxon>
        <taxon>Deinococci</taxon>
        <taxon>Deinococcales</taxon>
        <taxon>Deinococcaceae</taxon>
        <taxon>Deinococcus</taxon>
    </lineage>
</organism>
<feature type="domain" description="GS beta-grasp" evidence="3">
    <location>
        <begin position="87"/>
        <end position="182"/>
    </location>
</feature>
<dbReference type="PROSITE" id="PS00181">
    <property type="entry name" value="GLNA_ATP"/>
    <property type="match status" value="1"/>
</dbReference>
<dbReference type="Proteomes" id="UP001595748">
    <property type="component" value="Unassembled WGS sequence"/>
</dbReference>
<dbReference type="InterPro" id="IPR008147">
    <property type="entry name" value="Gln_synt_N"/>
</dbReference>